<dbReference type="EMBL" id="VSSQ01005007">
    <property type="protein sequence ID" value="MPM27492.1"/>
    <property type="molecule type" value="Genomic_DNA"/>
</dbReference>
<dbReference type="AlphaFoldDB" id="A0A644YFW2"/>
<reference evidence="1" key="1">
    <citation type="submission" date="2019-08" db="EMBL/GenBank/DDBJ databases">
        <authorList>
            <person name="Kucharzyk K."/>
            <person name="Murdoch R.W."/>
            <person name="Higgins S."/>
            <person name="Loffler F."/>
        </authorList>
    </citation>
    <scope>NUCLEOTIDE SEQUENCE</scope>
</reference>
<evidence type="ECO:0000313" key="1">
    <source>
        <dbReference type="EMBL" id="MPM27492.1"/>
    </source>
</evidence>
<comment type="caution">
    <text evidence="1">The sequence shown here is derived from an EMBL/GenBank/DDBJ whole genome shotgun (WGS) entry which is preliminary data.</text>
</comment>
<proteinExistence type="predicted"/>
<gene>
    <name evidence="1" type="ORF">SDC9_74003</name>
</gene>
<protein>
    <submittedName>
        <fullName evidence="1">Uncharacterized protein</fullName>
    </submittedName>
</protein>
<organism evidence="1">
    <name type="scientific">bioreactor metagenome</name>
    <dbReference type="NCBI Taxonomy" id="1076179"/>
    <lineage>
        <taxon>unclassified sequences</taxon>
        <taxon>metagenomes</taxon>
        <taxon>ecological metagenomes</taxon>
    </lineage>
</organism>
<name>A0A644YFW2_9ZZZZ</name>
<sequence length="62" mass="6999">MQPGDRRGIFRKPAIRHRHGQHGIAAVQVVGKVLPAVELFQLHAVIINDTVRRNLTILVEQK</sequence>
<accession>A0A644YFW2</accession>